<evidence type="ECO:0000313" key="2">
    <source>
        <dbReference type="EMBL" id="KZP26124.1"/>
    </source>
</evidence>
<sequence>MFNFKALISAIIVSFAVAKDQVRLSNFNGATSTSATVTNDSDSYIAKLTFDLIVDTGSSNTWLAPTPVHEQAHGHEKKLERTLAWYLVPSDRCFNFGIGGNDYYS</sequence>
<evidence type="ECO:0000256" key="1">
    <source>
        <dbReference type="SAM" id="SignalP"/>
    </source>
</evidence>
<proteinExistence type="predicted"/>
<dbReference type="GO" id="GO:0004190">
    <property type="term" value="F:aspartic-type endopeptidase activity"/>
    <property type="evidence" value="ECO:0007669"/>
    <property type="project" value="InterPro"/>
</dbReference>
<dbReference type="Proteomes" id="UP000076532">
    <property type="component" value="Unassembled WGS sequence"/>
</dbReference>
<dbReference type="InterPro" id="IPR001969">
    <property type="entry name" value="Aspartic_peptidase_AS"/>
</dbReference>
<dbReference type="GO" id="GO:0006508">
    <property type="term" value="P:proteolysis"/>
    <property type="evidence" value="ECO:0007669"/>
    <property type="project" value="InterPro"/>
</dbReference>
<organism evidence="2 3">
    <name type="scientific">Athelia psychrophila</name>
    <dbReference type="NCBI Taxonomy" id="1759441"/>
    <lineage>
        <taxon>Eukaryota</taxon>
        <taxon>Fungi</taxon>
        <taxon>Dikarya</taxon>
        <taxon>Basidiomycota</taxon>
        <taxon>Agaricomycotina</taxon>
        <taxon>Agaricomycetes</taxon>
        <taxon>Agaricomycetidae</taxon>
        <taxon>Atheliales</taxon>
        <taxon>Atheliaceae</taxon>
        <taxon>Athelia</taxon>
    </lineage>
</organism>
<protein>
    <recommendedName>
        <fullName evidence="4">Peptidase A1 domain-containing protein</fullName>
    </recommendedName>
</protein>
<name>A0A166PIA4_9AGAM</name>
<keyword evidence="1" id="KW-0732">Signal</keyword>
<keyword evidence="3" id="KW-1185">Reference proteome</keyword>
<evidence type="ECO:0008006" key="4">
    <source>
        <dbReference type="Google" id="ProtNLM"/>
    </source>
</evidence>
<dbReference type="PROSITE" id="PS00141">
    <property type="entry name" value="ASP_PROTEASE"/>
    <property type="match status" value="1"/>
</dbReference>
<dbReference type="AlphaFoldDB" id="A0A166PIA4"/>
<gene>
    <name evidence="2" type="ORF">FIBSPDRAFT_949601</name>
</gene>
<feature type="signal peptide" evidence="1">
    <location>
        <begin position="1"/>
        <end position="18"/>
    </location>
</feature>
<accession>A0A166PIA4</accession>
<feature type="chain" id="PRO_5007878284" description="Peptidase A1 domain-containing protein" evidence="1">
    <location>
        <begin position="19"/>
        <end position="105"/>
    </location>
</feature>
<dbReference type="EMBL" id="KV417516">
    <property type="protein sequence ID" value="KZP26124.1"/>
    <property type="molecule type" value="Genomic_DNA"/>
</dbReference>
<evidence type="ECO:0000313" key="3">
    <source>
        <dbReference type="Proteomes" id="UP000076532"/>
    </source>
</evidence>
<reference evidence="2 3" key="1">
    <citation type="journal article" date="2016" name="Mol. Biol. Evol.">
        <title>Comparative Genomics of Early-Diverging Mushroom-Forming Fungi Provides Insights into the Origins of Lignocellulose Decay Capabilities.</title>
        <authorList>
            <person name="Nagy L.G."/>
            <person name="Riley R."/>
            <person name="Tritt A."/>
            <person name="Adam C."/>
            <person name="Daum C."/>
            <person name="Floudas D."/>
            <person name="Sun H."/>
            <person name="Yadav J.S."/>
            <person name="Pangilinan J."/>
            <person name="Larsson K.H."/>
            <person name="Matsuura K."/>
            <person name="Barry K."/>
            <person name="Labutti K."/>
            <person name="Kuo R."/>
            <person name="Ohm R.A."/>
            <person name="Bhattacharya S.S."/>
            <person name="Shirouzu T."/>
            <person name="Yoshinaga Y."/>
            <person name="Martin F.M."/>
            <person name="Grigoriev I.V."/>
            <person name="Hibbett D.S."/>
        </authorList>
    </citation>
    <scope>NUCLEOTIDE SEQUENCE [LARGE SCALE GENOMIC DNA]</scope>
    <source>
        <strain evidence="2 3">CBS 109695</strain>
    </source>
</reference>